<sequence length="591" mass="66403">MLHFKMMIYKKLKITNMKKYKIYIGLFCLLALSVSCEEYLNVEPESTLGIDNFYASTTEAEIALSGIYSVFASYEVYGNAMTIIMESGTDEGYYNRRFNENWTVGLYRHTPADRYVQDLWTSLYTAINLSNLFVEKLKQDSFSEEEYNRLLGEARFLRAQAYFLLTNWYEEVPMPLTSTKDQSANNIPPSSLEDLYAQIISDFTFASEHLISVDDPNYVQGRATDMAAHGLLARVYLKMAGYPLKDTSNYALAKEQCEIVINSGKYSLNASASTTVTDTNGDETIVVTSDGYRNHFLSYIQSVYDTQESIFEISFTYLRDIGLNVDGRIGETNGIPFGFGGGSNIGFPSAFGGFSTTSILRDVYNSNNDSIRRVWNIPGYDYSGTGDVRSVTNPLSRSYVPGKYRRWEPANFDDVAPGVEPAEGSQEGYVVLETGTIGRNFTNINFPVLRYADILLMYAEADNEVSGGPSASAMQYLDEVRTRAGLVPISEKPAAIASKEAFFGELVDERLRELCFEALRKHDLIRWELLGEKLALLNATIQGDPNYSATNADHQAYLRPGLFFDPSKHLSLPYPLQEVELNNSLNQKQGW</sequence>
<comment type="subcellular location">
    <subcellularLocation>
        <location evidence="1">Cell outer membrane</location>
    </subcellularLocation>
</comment>
<organism evidence="8 9">
    <name type="scientific">Flavivirga rizhaonensis</name>
    <dbReference type="NCBI Taxonomy" id="2559571"/>
    <lineage>
        <taxon>Bacteria</taxon>
        <taxon>Pseudomonadati</taxon>
        <taxon>Bacteroidota</taxon>
        <taxon>Flavobacteriia</taxon>
        <taxon>Flavobacteriales</taxon>
        <taxon>Flavobacteriaceae</taxon>
        <taxon>Flavivirga</taxon>
    </lineage>
</organism>
<dbReference type="SUPFAM" id="SSF48452">
    <property type="entry name" value="TPR-like"/>
    <property type="match status" value="1"/>
</dbReference>
<dbReference type="Gene3D" id="1.25.40.390">
    <property type="match status" value="1"/>
</dbReference>
<dbReference type="EMBL" id="SRSO01000001">
    <property type="protein sequence ID" value="TGV04763.1"/>
    <property type="molecule type" value="Genomic_DNA"/>
</dbReference>
<dbReference type="OrthoDB" id="5694214at2"/>
<keyword evidence="5" id="KW-0998">Cell outer membrane</keyword>
<dbReference type="Proteomes" id="UP000307602">
    <property type="component" value="Unassembled WGS sequence"/>
</dbReference>
<dbReference type="Pfam" id="PF14322">
    <property type="entry name" value="SusD-like_3"/>
    <property type="match status" value="1"/>
</dbReference>
<name>A0A4S1E325_9FLAO</name>
<evidence type="ECO:0000256" key="4">
    <source>
        <dbReference type="ARBA" id="ARBA00023136"/>
    </source>
</evidence>
<feature type="domain" description="SusD-like N-terminal" evidence="7">
    <location>
        <begin position="80"/>
        <end position="237"/>
    </location>
</feature>
<feature type="domain" description="RagB/SusD" evidence="6">
    <location>
        <begin position="433"/>
        <end position="591"/>
    </location>
</feature>
<accession>A0A4S1E325</accession>
<dbReference type="AlphaFoldDB" id="A0A4S1E325"/>
<dbReference type="InterPro" id="IPR011990">
    <property type="entry name" value="TPR-like_helical_dom_sf"/>
</dbReference>
<keyword evidence="9" id="KW-1185">Reference proteome</keyword>
<evidence type="ECO:0000256" key="2">
    <source>
        <dbReference type="ARBA" id="ARBA00006275"/>
    </source>
</evidence>
<keyword evidence="4" id="KW-0472">Membrane</keyword>
<comment type="similarity">
    <text evidence="2">Belongs to the SusD family.</text>
</comment>
<gene>
    <name evidence="8" type="ORF">EM932_01165</name>
</gene>
<evidence type="ECO:0000313" key="8">
    <source>
        <dbReference type="EMBL" id="TGV04763.1"/>
    </source>
</evidence>
<comment type="caution">
    <text evidence="8">The sequence shown here is derived from an EMBL/GenBank/DDBJ whole genome shotgun (WGS) entry which is preliminary data.</text>
</comment>
<dbReference type="InterPro" id="IPR012944">
    <property type="entry name" value="SusD_RagB_dom"/>
</dbReference>
<dbReference type="InterPro" id="IPR033985">
    <property type="entry name" value="SusD-like_N"/>
</dbReference>
<protein>
    <submittedName>
        <fullName evidence="8">RagB/SusD family nutrient uptake outer membrane protein</fullName>
    </submittedName>
</protein>
<evidence type="ECO:0000256" key="3">
    <source>
        <dbReference type="ARBA" id="ARBA00022729"/>
    </source>
</evidence>
<evidence type="ECO:0000259" key="7">
    <source>
        <dbReference type="Pfam" id="PF14322"/>
    </source>
</evidence>
<dbReference type="GO" id="GO:0009279">
    <property type="term" value="C:cell outer membrane"/>
    <property type="evidence" value="ECO:0007669"/>
    <property type="project" value="UniProtKB-SubCell"/>
</dbReference>
<dbReference type="Pfam" id="PF07980">
    <property type="entry name" value="SusD_RagB"/>
    <property type="match status" value="1"/>
</dbReference>
<evidence type="ECO:0000256" key="1">
    <source>
        <dbReference type="ARBA" id="ARBA00004442"/>
    </source>
</evidence>
<evidence type="ECO:0000256" key="5">
    <source>
        <dbReference type="ARBA" id="ARBA00023237"/>
    </source>
</evidence>
<proteinExistence type="inferred from homology"/>
<evidence type="ECO:0000259" key="6">
    <source>
        <dbReference type="Pfam" id="PF07980"/>
    </source>
</evidence>
<keyword evidence="3" id="KW-0732">Signal</keyword>
<reference evidence="8 9" key="1">
    <citation type="submission" date="2019-04" db="EMBL/GenBank/DDBJ databases">
        <authorList>
            <person name="Liu A."/>
        </authorList>
    </citation>
    <scope>NUCLEOTIDE SEQUENCE [LARGE SCALE GENOMIC DNA]</scope>
    <source>
        <strain evidence="8 9">RZ03</strain>
    </source>
</reference>
<evidence type="ECO:0000313" key="9">
    <source>
        <dbReference type="Proteomes" id="UP000307602"/>
    </source>
</evidence>